<proteinExistence type="inferred from homology"/>
<evidence type="ECO:0000256" key="1">
    <source>
        <dbReference type="ARBA" id="ARBA00009787"/>
    </source>
</evidence>
<dbReference type="EMBL" id="CP007230">
    <property type="protein sequence ID" value="AHK18394.1"/>
    <property type="molecule type" value="Genomic_DNA"/>
</dbReference>
<evidence type="ECO:0000313" key="3">
    <source>
        <dbReference type="EMBL" id="AHK18394.1"/>
    </source>
</evidence>
<dbReference type="InterPro" id="IPR010106">
    <property type="entry name" value="RpnA"/>
</dbReference>
<dbReference type="InterPro" id="IPR006842">
    <property type="entry name" value="Transposase_31"/>
</dbReference>
<evidence type="ECO:0000313" key="4">
    <source>
        <dbReference type="Proteomes" id="UP000019439"/>
    </source>
</evidence>
<gene>
    <name evidence="3" type="ORF">BF17_02715</name>
</gene>
<dbReference type="Pfam" id="PF04754">
    <property type="entry name" value="Transposase_31"/>
    <property type="match status" value="1"/>
</dbReference>
<dbReference type="InterPro" id="IPR051699">
    <property type="entry name" value="Rpn/YhgA-like_nuclease"/>
</dbReference>
<name>A0ABM5PVX2_9GAMM</name>
<dbReference type="Proteomes" id="UP000019439">
    <property type="component" value="Chromosome"/>
</dbReference>
<dbReference type="PANTHER" id="PTHR34611:SF4">
    <property type="entry name" value="RECOMBINATION-PROMOTING NUCLEASE PSLT051"/>
    <property type="match status" value="1"/>
</dbReference>
<keyword evidence="4" id="KW-1185">Reference proteome</keyword>
<sequence>MIAHTDIHDYHRPMKTTPTPHDAIFKQFLTHQQTARDFLEIHLPPEFRKICDLNTLQLESSSFIENDLRPYYSDVLYSLKTQTQDGYVYALIEHQSTPDKHMAFRLMRYAIAAMQRHLDAGNDKLPLVIPILFYHGQVTPYPYPMSWLQTFSLPTLADQLYSGNFPLVDVTVIPDDEIMTHRGIAMLELLQKHIRRRDMSELSDQLVILLSSGYTTDDQLISLMNYMLQDGDAATPKTFIWELARRSPQHKELLMTIAQKLKQEGRQEGHQEGRQEGRVEGIQIGEANGLKKGKLEVARTMLANGLDRATVMKMTGLSDEDLTQIHH</sequence>
<feature type="domain" description="Transposase (putative) YhgA-like" evidence="2">
    <location>
        <begin position="19"/>
        <end position="220"/>
    </location>
</feature>
<evidence type="ECO:0000259" key="2">
    <source>
        <dbReference type="Pfam" id="PF04754"/>
    </source>
</evidence>
<dbReference type="NCBIfam" id="TIGR01784">
    <property type="entry name" value="T_den_put_tspse"/>
    <property type="match status" value="1"/>
</dbReference>
<dbReference type="PANTHER" id="PTHR34611">
    <property type="match status" value="1"/>
</dbReference>
<organism evidence="3 4">
    <name type="scientific">Yersinia similis</name>
    <dbReference type="NCBI Taxonomy" id="367190"/>
    <lineage>
        <taxon>Bacteria</taxon>
        <taxon>Pseudomonadati</taxon>
        <taxon>Pseudomonadota</taxon>
        <taxon>Gammaproteobacteria</taxon>
        <taxon>Enterobacterales</taxon>
        <taxon>Yersiniaceae</taxon>
        <taxon>Yersinia</taxon>
    </lineage>
</organism>
<reference evidence="3 4" key="1">
    <citation type="journal article" date="2014" name="Genome Announc.">
        <title>Genome Sequence of Yersinia similis Y228T, a Member of the Yersinia pseudotuberculosis Complex.</title>
        <authorList>
            <person name="Sprague L.D."/>
            <person name="Neubauer H."/>
        </authorList>
    </citation>
    <scope>NUCLEOTIDE SEQUENCE [LARGE SCALE GENOMIC DNA]</scope>
    <source>
        <strain evidence="3 4">228</strain>
    </source>
</reference>
<comment type="similarity">
    <text evidence="1">Belongs to the Rpn/YhgA-like nuclease family.</text>
</comment>
<protein>
    <submittedName>
        <fullName evidence="3">Transposase</fullName>
    </submittedName>
</protein>
<accession>A0ABM5PVX2</accession>